<dbReference type="PANTHER" id="PTHR34067">
    <property type="entry name" value="OS04G0193200 PROTEIN"/>
    <property type="match status" value="1"/>
</dbReference>
<evidence type="ECO:0000256" key="5">
    <source>
        <dbReference type="ARBA" id="ARBA00023242"/>
    </source>
</evidence>
<feature type="region of interest" description="Disordered" evidence="6">
    <location>
        <begin position="405"/>
        <end position="444"/>
    </location>
</feature>
<dbReference type="Proteomes" id="UP000593564">
    <property type="component" value="Unassembled WGS sequence"/>
</dbReference>
<evidence type="ECO:0000313" key="9">
    <source>
        <dbReference type="Proteomes" id="UP000593564"/>
    </source>
</evidence>
<feature type="compositionally biased region" description="Basic and acidic residues" evidence="6">
    <location>
        <begin position="419"/>
        <end position="431"/>
    </location>
</feature>
<organism evidence="8 9">
    <name type="scientific">Camellia sinensis</name>
    <name type="common">Tea plant</name>
    <name type="synonym">Thea sinensis</name>
    <dbReference type="NCBI Taxonomy" id="4442"/>
    <lineage>
        <taxon>Eukaryota</taxon>
        <taxon>Viridiplantae</taxon>
        <taxon>Streptophyta</taxon>
        <taxon>Embryophyta</taxon>
        <taxon>Tracheophyta</taxon>
        <taxon>Spermatophyta</taxon>
        <taxon>Magnoliopsida</taxon>
        <taxon>eudicotyledons</taxon>
        <taxon>Gunneridae</taxon>
        <taxon>Pentapetalae</taxon>
        <taxon>asterids</taxon>
        <taxon>Ericales</taxon>
        <taxon>Theaceae</taxon>
        <taxon>Camellia</taxon>
    </lineage>
</organism>
<keyword evidence="9" id="KW-1185">Reference proteome</keyword>
<keyword evidence="5" id="KW-0539">Nucleus</keyword>
<evidence type="ECO:0000256" key="3">
    <source>
        <dbReference type="ARBA" id="ARBA00023125"/>
    </source>
</evidence>
<evidence type="ECO:0000256" key="1">
    <source>
        <dbReference type="ARBA" id="ARBA00004123"/>
    </source>
</evidence>
<dbReference type="AlphaFoldDB" id="A0A7J7GR63"/>
<feature type="domain" description="MBD" evidence="7">
    <location>
        <begin position="54"/>
        <end position="131"/>
    </location>
</feature>
<dbReference type="InterPro" id="IPR001739">
    <property type="entry name" value="Methyl_CpG_DNA-bd"/>
</dbReference>
<protein>
    <recommendedName>
        <fullName evidence="7">MBD domain-containing protein</fullName>
    </recommendedName>
</protein>
<dbReference type="PANTHER" id="PTHR34067:SF20">
    <property type="entry name" value="OS08G0206700 PROTEIN"/>
    <property type="match status" value="1"/>
</dbReference>
<comment type="caution">
    <text evidence="8">The sequence shown here is derived from an EMBL/GenBank/DDBJ whole genome shotgun (WGS) entry which is preliminary data.</text>
</comment>
<reference evidence="8 9" key="2">
    <citation type="submission" date="2020-07" db="EMBL/GenBank/DDBJ databases">
        <title>Genome assembly of wild tea tree DASZ reveals pedigree and selection history of tea varieties.</title>
        <authorList>
            <person name="Zhang W."/>
        </authorList>
    </citation>
    <scope>NUCLEOTIDE SEQUENCE [LARGE SCALE GENOMIC DNA]</scope>
    <source>
        <strain evidence="9">cv. G240</strain>
        <tissue evidence="8">Leaf</tissue>
    </source>
</reference>
<feature type="compositionally biased region" description="Polar residues" evidence="6">
    <location>
        <begin position="1"/>
        <end position="10"/>
    </location>
</feature>
<name>A0A7J7GR63_CAMSI</name>
<dbReference type="GO" id="GO:0003677">
    <property type="term" value="F:DNA binding"/>
    <property type="evidence" value="ECO:0007669"/>
    <property type="project" value="UniProtKB-KW"/>
</dbReference>
<dbReference type="Pfam" id="PF01429">
    <property type="entry name" value="MBD"/>
    <property type="match status" value="2"/>
</dbReference>
<dbReference type="InterPro" id="IPR038945">
    <property type="entry name" value="MBD13-like"/>
</dbReference>
<dbReference type="EMBL" id="JACBKZ010000009">
    <property type="protein sequence ID" value="KAF5943282.1"/>
    <property type="molecule type" value="Genomic_DNA"/>
</dbReference>
<keyword evidence="2" id="KW-0805">Transcription regulation</keyword>
<proteinExistence type="predicted"/>
<feature type="region of interest" description="Disordered" evidence="6">
    <location>
        <begin position="1"/>
        <end position="24"/>
    </location>
</feature>
<dbReference type="Gene3D" id="3.30.890.10">
    <property type="entry name" value="Methyl-cpg-binding Protein 2, Chain A"/>
    <property type="match status" value="2"/>
</dbReference>
<gene>
    <name evidence="8" type="ORF">HYC85_020924</name>
</gene>
<feature type="domain" description="MBD" evidence="7">
    <location>
        <begin position="178"/>
        <end position="255"/>
    </location>
</feature>
<keyword evidence="4" id="KW-0804">Transcription</keyword>
<feature type="compositionally biased region" description="Polar residues" evidence="6">
    <location>
        <begin position="537"/>
        <end position="549"/>
    </location>
</feature>
<evidence type="ECO:0000256" key="6">
    <source>
        <dbReference type="SAM" id="MobiDB-lite"/>
    </source>
</evidence>
<dbReference type="InterPro" id="IPR016177">
    <property type="entry name" value="DNA-bd_dom_sf"/>
</dbReference>
<keyword evidence="3" id="KW-0238">DNA-binding</keyword>
<feature type="compositionally biased region" description="Polar residues" evidence="6">
    <location>
        <begin position="273"/>
        <end position="311"/>
    </location>
</feature>
<feature type="region of interest" description="Disordered" evidence="6">
    <location>
        <begin position="506"/>
        <end position="549"/>
    </location>
</feature>
<sequence length="549" mass="60202">MDINSVSNPNMGDATGDINSQNLEGSQNVKTLECESGASKQEQMCFSENSAKKAVILRLTPDGLPPGWIKEIRIQTKANKTRKDPYYTDPVSGYVFRSEKDALRYLETGNFSTCAIKPKKREELEFLNGETSPNMGKLSGGISSSNLEGSQNVKALECTSCVSEQKQTGVTMQSGEKDVIVRVTTKGLPPGWIKEIRIQKKANKTRRDPYYTDPASGYVFRSQKDALRYLETGDITSCATKPTKRDEVKFLNGETSVSLPSAGHYTTRRQLFTGTENNAPSSIETTDAEGSQKRQCTSVSADNGTVSTPSTEILREENLEKKSIENKLNIKRQCIPKVKKELDLPRRSSKRLEELKLKTVANCVLSEEAHGAAAGESGETEVKPLQTISMQITDHDLRGTELSDINEKPLEDQAVPEDQPARPETEMKDQENLGSEVNPSGDSWSDPCLEFAFKTLTGALAVENNVATTQGYFQEQVNTSRAQTDGSLALPEFGMPYLPNFFQSNTSPGFDAPGGKPVSVPQLPMNPTYVPPGQPNLGGNNEHQPRVNS</sequence>
<dbReference type="PROSITE" id="PS50982">
    <property type="entry name" value="MBD"/>
    <property type="match status" value="2"/>
</dbReference>
<accession>A0A7J7GR63</accession>
<dbReference type="GO" id="GO:0005634">
    <property type="term" value="C:nucleus"/>
    <property type="evidence" value="ECO:0007669"/>
    <property type="project" value="UniProtKB-SubCell"/>
</dbReference>
<evidence type="ECO:0000256" key="4">
    <source>
        <dbReference type="ARBA" id="ARBA00023163"/>
    </source>
</evidence>
<reference evidence="9" key="1">
    <citation type="journal article" date="2020" name="Nat. Commun.">
        <title>Genome assembly of wild tea tree DASZ reveals pedigree and selection history of tea varieties.</title>
        <authorList>
            <person name="Zhang W."/>
            <person name="Zhang Y."/>
            <person name="Qiu H."/>
            <person name="Guo Y."/>
            <person name="Wan H."/>
            <person name="Zhang X."/>
            <person name="Scossa F."/>
            <person name="Alseekh S."/>
            <person name="Zhang Q."/>
            <person name="Wang P."/>
            <person name="Xu L."/>
            <person name="Schmidt M.H."/>
            <person name="Jia X."/>
            <person name="Li D."/>
            <person name="Zhu A."/>
            <person name="Guo F."/>
            <person name="Chen W."/>
            <person name="Ni D."/>
            <person name="Usadel B."/>
            <person name="Fernie A.R."/>
            <person name="Wen W."/>
        </authorList>
    </citation>
    <scope>NUCLEOTIDE SEQUENCE [LARGE SCALE GENOMIC DNA]</scope>
    <source>
        <strain evidence="9">cv. G240</strain>
    </source>
</reference>
<feature type="region of interest" description="Disordered" evidence="6">
    <location>
        <begin position="273"/>
        <end position="312"/>
    </location>
</feature>
<evidence type="ECO:0000313" key="8">
    <source>
        <dbReference type="EMBL" id="KAF5943282.1"/>
    </source>
</evidence>
<comment type="subcellular location">
    <subcellularLocation>
        <location evidence="1">Nucleus</location>
    </subcellularLocation>
</comment>
<evidence type="ECO:0000256" key="2">
    <source>
        <dbReference type="ARBA" id="ARBA00023015"/>
    </source>
</evidence>
<dbReference type="SUPFAM" id="SSF54171">
    <property type="entry name" value="DNA-binding domain"/>
    <property type="match status" value="2"/>
</dbReference>
<feature type="compositionally biased region" description="Polar residues" evidence="6">
    <location>
        <begin position="432"/>
        <end position="443"/>
    </location>
</feature>
<evidence type="ECO:0000259" key="7">
    <source>
        <dbReference type="PROSITE" id="PS50982"/>
    </source>
</evidence>